<comment type="caution">
    <text evidence="1">The sequence shown here is derived from an EMBL/GenBank/DDBJ whole genome shotgun (WGS) entry which is preliminary data.</text>
</comment>
<accession>X1H9A5</accession>
<protein>
    <recommendedName>
        <fullName evidence="2">HTH luxR-type domain-containing protein</fullName>
    </recommendedName>
</protein>
<evidence type="ECO:0000313" key="1">
    <source>
        <dbReference type="EMBL" id="GAH41903.1"/>
    </source>
</evidence>
<organism evidence="1">
    <name type="scientific">marine sediment metagenome</name>
    <dbReference type="NCBI Taxonomy" id="412755"/>
    <lineage>
        <taxon>unclassified sequences</taxon>
        <taxon>metagenomes</taxon>
        <taxon>ecological metagenomes</taxon>
    </lineage>
</organism>
<dbReference type="AlphaFoldDB" id="X1H9A5"/>
<sequence length="58" mass="6440">EISSKLGDLISIFAVQGKEKEEQIKIMVNNEYSNSKISKLLGIPKGTVDSIRASFKKK</sequence>
<feature type="non-terminal residue" evidence="1">
    <location>
        <position position="1"/>
    </location>
</feature>
<name>X1H9A5_9ZZZZ</name>
<reference evidence="1" key="1">
    <citation type="journal article" date="2014" name="Front. Microbiol.">
        <title>High frequency of phylogenetically diverse reductive dehalogenase-homologous genes in deep subseafloor sedimentary metagenomes.</title>
        <authorList>
            <person name="Kawai M."/>
            <person name="Futagami T."/>
            <person name="Toyoda A."/>
            <person name="Takaki Y."/>
            <person name="Nishi S."/>
            <person name="Hori S."/>
            <person name="Arai W."/>
            <person name="Tsubouchi T."/>
            <person name="Morono Y."/>
            <person name="Uchiyama I."/>
            <person name="Ito T."/>
            <person name="Fujiyama A."/>
            <person name="Inagaki F."/>
            <person name="Takami H."/>
        </authorList>
    </citation>
    <scope>NUCLEOTIDE SEQUENCE</scope>
    <source>
        <strain evidence="1">Expedition CK06-06</strain>
    </source>
</reference>
<proteinExistence type="predicted"/>
<dbReference type="EMBL" id="BARU01007146">
    <property type="protein sequence ID" value="GAH41903.1"/>
    <property type="molecule type" value="Genomic_DNA"/>
</dbReference>
<evidence type="ECO:0008006" key="2">
    <source>
        <dbReference type="Google" id="ProtNLM"/>
    </source>
</evidence>
<gene>
    <name evidence="1" type="ORF">S03H2_14087</name>
</gene>